<sequence length="266" mass="30707">MLLKFNCISNEKCNKCYFNKSCIVKKIMSPQLGFYPPFTPKGSTTSLFIIECFDEKTNYYLGDIIEFNMIIFGQAIVYINEIINAFKNLGKSGIASGSKKYNLIGIYNELNYPIYEKEHINKNNLLIFTLQDYINHRKIQINSIDNIRFITPFRFVKNGQLTGEINFTDIVISVYRKLILLNALENIEVEYNIPDIKGDLLTLNSRWVDIKRYSNRQKRGMKFGGVISKFAFSEEINSILDYIIACELVHIGKNTSFGLGKYIINS</sequence>
<protein>
    <submittedName>
        <fullName evidence="2">Uncharacterized conserved protein</fullName>
    </submittedName>
</protein>
<evidence type="ECO:0000259" key="1">
    <source>
        <dbReference type="Pfam" id="PF10040"/>
    </source>
</evidence>
<evidence type="ECO:0000313" key="3">
    <source>
        <dbReference type="Proteomes" id="UP000198811"/>
    </source>
</evidence>
<name>A0ABY0QP12_CLOCO</name>
<gene>
    <name evidence="2" type="ORF">SAMN05216497_1315</name>
</gene>
<dbReference type="Pfam" id="PF10040">
    <property type="entry name" value="CRISPR_Cas6"/>
    <property type="match status" value="1"/>
</dbReference>
<dbReference type="Proteomes" id="UP000198811">
    <property type="component" value="Unassembled WGS sequence"/>
</dbReference>
<dbReference type="RefSeq" id="WP_207647298.1">
    <property type="nucleotide sequence ID" value="NZ_FNGL01000031.1"/>
</dbReference>
<feature type="domain" description="CRISPR-associated protein Cas6 C-terminal" evidence="1">
    <location>
        <begin position="147"/>
        <end position="262"/>
    </location>
</feature>
<comment type="caution">
    <text evidence="2">The sequence shown here is derived from an EMBL/GenBank/DDBJ whole genome shotgun (WGS) entry which is preliminary data.</text>
</comment>
<accession>A0ABY0QP12</accession>
<dbReference type="EMBL" id="FNGL01000031">
    <property type="protein sequence ID" value="SDL41637.1"/>
    <property type="molecule type" value="Genomic_DNA"/>
</dbReference>
<dbReference type="InterPro" id="IPR019267">
    <property type="entry name" value="CRISPR-assoc_Cas6_C"/>
</dbReference>
<proteinExistence type="predicted"/>
<evidence type="ECO:0000313" key="2">
    <source>
        <dbReference type="EMBL" id="SDL41637.1"/>
    </source>
</evidence>
<organism evidence="2 3">
    <name type="scientific">Clostridium cochlearium</name>
    <dbReference type="NCBI Taxonomy" id="1494"/>
    <lineage>
        <taxon>Bacteria</taxon>
        <taxon>Bacillati</taxon>
        <taxon>Bacillota</taxon>
        <taxon>Clostridia</taxon>
        <taxon>Eubacteriales</taxon>
        <taxon>Clostridiaceae</taxon>
        <taxon>Clostridium</taxon>
    </lineage>
</organism>
<keyword evidence="3" id="KW-1185">Reference proteome</keyword>
<reference evidence="2 3" key="1">
    <citation type="submission" date="2016-10" db="EMBL/GenBank/DDBJ databases">
        <authorList>
            <person name="Varghese N."/>
            <person name="Submissions S."/>
        </authorList>
    </citation>
    <scope>NUCLEOTIDE SEQUENCE [LARGE SCALE GENOMIC DNA]</scope>
    <source>
        <strain evidence="2 3">NLAE-zl-C224</strain>
    </source>
</reference>